<keyword evidence="2" id="KW-1133">Transmembrane helix</keyword>
<dbReference type="HOGENOM" id="CLU_004977_0_0_1"/>
<evidence type="ECO:0000313" key="3">
    <source>
        <dbReference type="EMBL" id="EKG20873.1"/>
    </source>
</evidence>
<feature type="transmembrane region" description="Helical" evidence="2">
    <location>
        <begin position="798"/>
        <end position="818"/>
    </location>
</feature>
<reference evidence="3 4" key="1">
    <citation type="journal article" date="2012" name="BMC Genomics">
        <title>Tools to kill: Genome of one of the most destructive plant pathogenic fungi Macrophomina phaseolina.</title>
        <authorList>
            <person name="Islam M.S."/>
            <person name="Haque M.S."/>
            <person name="Islam M.M."/>
            <person name="Emdad E.M."/>
            <person name="Halim A."/>
            <person name="Hossen Q.M.M."/>
            <person name="Hossain M.Z."/>
            <person name="Ahmed B."/>
            <person name="Rahim S."/>
            <person name="Rahman M.S."/>
            <person name="Alam M.M."/>
            <person name="Hou S."/>
            <person name="Wan X."/>
            <person name="Saito J.A."/>
            <person name="Alam M."/>
        </authorList>
    </citation>
    <scope>NUCLEOTIDE SEQUENCE [LARGE SCALE GENOMIC DNA]</scope>
    <source>
        <strain evidence="3 4">MS6</strain>
    </source>
</reference>
<accession>K2S1G5</accession>
<feature type="region of interest" description="Disordered" evidence="1">
    <location>
        <begin position="272"/>
        <end position="309"/>
    </location>
</feature>
<sequence>MYTPNAAQEQLSKNLVEKLIGPWTSQLQKAERRPERGPYTFARSADEVIKMDLYYLEDHAWIWQALKCVETHWPELLLDPTVRDKRKGGGATSKKYFSNEAQTHILKRFALEHPTLKRRMLAVFRSSSETRFLLRSRDTALFHCMDSNFFKTAESEIRADAWKSTLLAQASHEENQTYGWESPLRYALALTMACKGWQINRSPRDEIILESKSRLFGSLGANGLFPGFLDQDTKAPEIFQNPEYRDTYWHATFEIPYVLWMHARGALEQDSPFAGAHDANKQNQPPGNTLGEGERSDGSGRSNQEIRSTKEIVVTGKNVLFNNLINQDNVFEPVDEWLYNEPDFLKNDAASRADGQSSSTAHSINTGAKHVVGTVVNIWKSPKRSTKNDNAGDALEGLEMMNNDKIDSELRGKRKDQDKLNEPLEGGLIKKRIVWLPCVDSSTVTICCNAAKGPESENMYSFFRRHENFENFFWDGTTAALNTWQTELHLSFYQLCNKPDVHPKGSIAKKKKVHPPVIGPWDNREMKRATMGFRFDGDFFDRYWRCHFVEKNPASSDVGVRELEDLLILDSNKAGSENWKQPWKQRKQITKDIRKELDNIRQTAAKAAKTTKRRKPISRASGTPTLPDTMPPLGSMMTNPDTVSGPELRRSLHNSAWSKTASISEESTLEKDALEDALEAAEFVSNMRGEDYLKYSKDSQPFEQILRVLDDDIGENLEHIERWRDRETDRASEQPRWTKNDERRYRTTITKLLNSNAQRIRDRQRCRTNIRSLRTSLESTRAYVRDDLNLRSAEDVRAFTYVTATFLPIGFATSIFSMGGAPDGDLLRNMIKVAGVALAITAVALIFDKILGSVARAIRNFVLHPWNHIVCLIDYLEDSFIELRLKAMPFSPEDADKSTERDFGVEESTKKAFRWRAVTGLRQRPRKERADTDAEVGSRAQI</sequence>
<name>K2S1G5_MACPH</name>
<dbReference type="AlphaFoldDB" id="K2S1G5"/>
<evidence type="ECO:0000256" key="2">
    <source>
        <dbReference type="SAM" id="Phobius"/>
    </source>
</evidence>
<dbReference type="InParanoid" id="K2S1G5"/>
<dbReference type="OrthoDB" id="5361176at2759"/>
<dbReference type="STRING" id="1126212.K2S1G5"/>
<dbReference type="Proteomes" id="UP000007129">
    <property type="component" value="Unassembled WGS sequence"/>
</dbReference>
<proteinExistence type="predicted"/>
<evidence type="ECO:0000313" key="4">
    <source>
        <dbReference type="Proteomes" id="UP000007129"/>
    </source>
</evidence>
<gene>
    <name evidence="3" type="ORF">MPH_01737</name>
</gene>
<comment type="caution">
    <text evidence="3">The sequence shown here is derived from an EMBL/GenBank/DDBJ whole genome shotgun (WGS) entry which is preliminary data.</text>
</comment>
<dbReference type="EMBL" id="AHHD01000073">
    <property type="protein sequence ID" value="EKG20873.1"/>
    <property type="molecule type" value="Genomic_DNA"/>
</dbReference>
<evidence type="ECO:0008006" key="5">
    <source>
        <dbReference type="Google" id="ProtNLM"/>
    </source>
</evidence>
<feature type="transmembrane region" description="Helical" evidence="2">
    <location>
        <begin position="830"/>
        <end position="847"/>
    </location>
</feature>
<feature type="region of interest" description="Disordered" evidence="1">
    <location>
        <begin position="923"/>
        <end position="942"/>
    </location>
</feature>
<organism evidence="3 4">
    <name type="scientific">Macrophomina phaseolina (strain MS6)</name>
    <name type="common">Charcoal rot fungus</name>
    <dbReference type="NCBI Taxonomy" id="1126212"/>
    <lineage>
        <taxon>Eukaryota</taxon>
        <taxon>Fungi</taxon>
        <taxon>Dikarya</taxon>
        <taxon>Ascomycota</taxon>
        <taxon>Pezizomycotina</taxon>
        <taxon>Dothideomycetes</taxon>
        <taxon>Dothideomycetes incertae sedis</taxon>
        <taxon>Botryosphaeriales</taxon>
        <taxon>Botryosphaeriaceae</taxon>
        <taxon>Macrophomina</taxon>
    </lineage>
</organism>
<protein>
    <recommendedName>
        <fullName evidence="5">Mg2+ transporter protein CorA-like/Zinc transport protein ZntB</fullName>
    </recommendedName>
</protein>
<dbReference type="eggNOG" id="ENOG502SD64">
    <property type="taxonomic scope" value="Eukaryota"/>
</dbReference>
<evidence type="ECO:0000256" key="1">
    <source>
        <dbReference type="SAM" id="MobiDB-lite"/>
    </source>
</evidence>
<dbReference type="VEuPathDB" id="FungiDB:MPH_01737"/>
<keyword evidence="2" id="KW-0472">Membrane</keyword>
<keyword evidence="2" id="KW-0812">Transmembrane</keyword>
<feature type="region of interest" description="Disordered" evidence="1">
    <location>
        <begin position="606"/>
        <end position="634"/>
    </location>
</feature>